<feature type="compositionally biased region" description="Basic and acidic residues" evidence="1">
    <location>
        <begin position="7"/>
        <end position="30"/>
    </location>
</feature>
<evidence type="ECO:0000313" key="3">
    <source>
        <dbReference type="Proteomes" id="UP000294914"/>
    </source>
</evidence>
<reference evidence="2 3" key="1">
    <citation type="submission" date="2019-03" db="EMBL/GenBank/DDBJ databases">
        <title>Genomic Encyclopedia of Type Strains, Phase IV (KMG-IV): sequencing the most valuable type-strain genomes for metagenomic binning, comparative biology and taxonomic classification.</title>
        <authorList>
            <person name="Goeker M."/>
        </authorList>
    </citation>
    <scope>NUCLEOTIDE SEQUENCE [LARGE SCALE GENOMIC DNA]</scope>
    <source>
        <strain evidence="2 3">DSM 16326</strain>
    </source>
</reference>
<dbReference type="OrthoDB" id="6195511at2"/>
<comment type="caution">
    <text evidence="2">The sequence shown here is derived from an EMBL/GenBank/DDBJ whole genome shotgun (WGS) entry which is preliminary data.</text>
</comment>
<organism evidence="2 3">
    <name type="scientific">Thiohalophilus thiocyanatoxydans</name>
    <dbReference type="NCBI Taxonomy" id="381308"/>
    <lineage>
        <taxon>Bacteria</taxon>
        <taxon>Pseudomonadati</taxon>
        <taxon>Pseudomonadota</taxon>
        <taxon>Gammaproteobacteria</taxon>
        <taxon>Thiohalomonadales</taxon>
        <taxon>Thiohalophilaceae</taxon>
        <taxon>Thiohalophilus</taxon>
    </lineage>
</organism>
<evidence type="ECO:0000256" key="1">
    <source>
        <dbReference type="SAM" id="MobiDB-lite"/>
    </source>
</evidence>
<protein>
    <submittedName>
        <fullName evidence="2">Uncharacterized protein</fullName>
    </submittedName>
</protein>
<evidence type="ECO:0000313" key="2">
    <source>
        <dbReference type="EMBL" id="TDY03795.1"/>
    </source>
</evidence>
<keyword evidence="3" id="KW-1185">Reference proteome</keyword>
<sequence>MSNLPDNPRDHESRDTRPAGSAGERHDESRRRLIRGAAAAPIIFTLASRPAWGGVCTISVMASDNLSHPGRTDNCNGNTPGYWKQHPEMWPAPYEPGSSEGDDKQKVGISASGSQQYAGDGTKFQHVFGMAHPTGHDKTMMQVMQLNGNEDPYELGAHAVAAVLNAAYWGAELYGYTPDEIVHMYNMRYYEDPQALKYDLEMLNIRSAS</sequence>
<dbReference type="EMBL" id="SOQX01000001">
    <property type="protein sequence ID" value="TDY03795.1"/>
    <property type="molecule type" value="Genomic_DNA"/>
</dbReference>
<proteinExistence type="predicted"/>
<name>A0A4V6QBZ0_9GAMM</name>
<feature type="region of interest" description="Disordered" evidence="1">
    <location>
        <begin position="1"/>
        <end position="30"/>
    </location>
</feature>
<gene>
    <name evidence="2" type="ORF">EDC23_0165</name>
</gene>
<dbReference type="Proteomes" id="UP000294914">
    <property type="component" value="Unassembled WGS sequence"/>
</dbReference>
<accession>A0A4V6QBZ0</accession>
<dbReference type="AlphaFoldDB" id="A0A4V6QBZ0"/>